<proteinExistence type="predicted"/>
<dbReference type="AlphaFoldDB" id="A0A8S9IJG4"/>
<evidence type="ECO:0000313" key="1">
    <source>
        <dbReference type="EMBL" id="KAF2569362.1"/>
    </source>
</evidence>
<dbReference type="Proteomes" id="UP000712281">
    <property type="component" value="Unassembled WGS sequence"/>
</dbReference>
<protein>
    <submittedName>
        <fullName evidence="1">Uncharacterized protein</fullName>
    </submittedName>
</protein>
<sequence length="146" mass="16537">MMVGNARTTVGARNAITGPPTIVLVKIAFETPFFNPLSFFSGEELKWKNVAGPQFARKFIQAYPAQGPIPHNTLPVRPAKIWAWIIHDQTRPQQYLSGQVHVQVHELPSLEPSITKLQVFAWRIKPFQKIASSHLATDNWPCRRNT</sequence>
<comment type="caution">
    <text evidence="1">The sequence shown here is derived from an EMBL/GenBank/DDBJ whole genome shotgun (WGS) entry which is preliminary data.</text>
</comment>
<accession>A0A8S9IJG4</accession>
<gene>
    <name evidence="1" type="ORF">F2Q68_00026678</name>
</gene>
<reference evidence="1" key="1">
    <citation type="submission" date="2019-12" db="EMBL/GenBank/DDBJ databases">
        <title>Genome sequencing and annotation of Brassica cretica.</title>
        <authorList>
            <person name="Studholme D.J."/>
            <person name="Sarris P.F."/>
        </authorList>
    </citation>
    <scope>NUCLEOTIDE SEQUENCE</scope>
    <source>
        <strain evidence="1">PFS-001/15</strain>
        <tissue evidence="1">Leaf</tissue>
    </source>
</reference>
<name>A0A8S9IJG4_BRACR</name>
<dbReference type="EMBL" id="QGKW02001911">
    <property type="protein sequence ID" value="KAF2569362.1"/>
    <property type="molecule type" value="Genomic_DNA"/>
</dbReference>
<organism evidence="1 2">
    <name type="scientific">Brassica cretica</name>
    <name type="common">Mustard</name>
    <dbReference type="NCBI Taxonomy" id="69181"/>
    <lineage>
        <taxon>Eukaryota</taxon>
        <taxon>Viridiplantae</taxon>
        <taxon>Streptophyta</taxon>
        <taxon>Embryophyta</taxon>
        <taxon>Tracheophyta</taxon>
        <taxon>Spermatophyta</taxon>
        <taxon>Magnoliopsida</taxon>
        <taxon>eudicotyledons</taxon>
        <taxon>Gunneridae</taxon>
        <taxon>Pentapetalae</taxon>
        <taxon>rosids</taxon>
        <taxon>malvids</taxon>
        <taxon>Brassicales</taxon>
        <taxon>Brassicaceae</taxon>
        <taxon>Brassiceae</taxon>
        <taxon>Brassica</taxon>
    </lineage>
</organism>
<evidence type="ECO:0000313" key="2">
    <source>
        <dbReference type="Proteomes" id="UP000712281"/>
    </source>
</evidence>